<proteinExistence type="predicted"/>
<comment type="caution">
    <text evidence="1">The sequence shown here is derived from an EMBL/GenBank/DDBJ whole genome shotgun (WGS) entry which is preliminary data.</text>
</comment>
<protein>
    <submittedName>
        <fullName evidence="1">Uncharacterized protein</fullName>
    </submittedName>
</protein>
<keyword evidence="2" id="KW-1185">Reference proteome</keyword>
<accession>A0A4C1XN87</accession>
<dbReference type="AlphaFoldDB" id="A0A4C1XN87"/>
<dbReference type="Proteomes" id="UP000299102">
    <property type="component" value="Unassembled WGS sequence"/>
</dbReference>
<gene>
    <name evidence="1" type="ORF">EVAR_43040_1</name>
</gene>
<sequence length="126" mass="14543">MDHMSLKFSPCERDGEGGEKPIMGRPCARAHRCVQLSQTKNLLNNVNLQWREQNAITPSFKTRPYDMEMPSARDCPMGALRVAPRHRRSREAYSTDCMLRGDFGGRRERTGLMTFNGRNYWVSPYS</sequence>
<evidence type="ECO:0000313" key="2">
    <source>
        <dbReference type="Proteomes" id="UP000299102"/>
    </source>
</evidence>
<organism evidence="1 2">
    <name type="scientific">Eumeta variegata</name>
    <name type="common">Bagworm moth</name>
    <name type="synonym">Eumeta japonica</name>
    <dbReference type="NCBI Taxonomy" id="151549"/>
    <lineage>
        <taxon>Eukaryota</taxon>
        <taxon>Metazoa</taxon>
        <taxon>Ecdysozoa</taxon>
        <taxon>Arthropoda</taxon>
        <taxon>Hexapoda</taxon>
        <taxon>Insecta</taxon>
        <taxon>Pterygota</taxon>
        <taxon>Neoptera</taxon>
        <taxon>Endopterygota</taxon>
        <taxon>Lepidoptera</taxon>
        <taxon>Glossata</taxon>
        <taxon>Ditrysia</taxon>
        <taxon>Tineoidea</taxon>
        <taxon>Psychidae</taxon>
        <taxon>Oiketicinae</taxon>
        <taxon>Eumeta</taxon>
    </lineage>
</organism>
<evidence type="ECO:0000313" key="1">
    <source>
        <dbReference type="EMBL" id="GBP64024.1"/>
    </source>
</evidence>
<reference evidence="1 2" key="1">
    <citation type="journal article" date="2019" name="Commun. Biol.">
        <title>The bagworm genome reveals a unique fibroin gene that provides high tensile strength.</title>
        <authorList>
            <person name="Kono N."/>
            <person name="Nakamura H."/>
            <person name="Ohtoshi R."/>
            <person name="Tomita M."/>
            <person name="Numata K."/>
            <person name="Arakawa K."/>
        </authorList>
    </citation>
    <scope>NUCLEOTIDE SEQUENCE [LARGE SCALE GENOMIC DNA]</scope>
</reference>
<dbReference type="EMBL" id="BGZK01000885">
    <property type="protein sequence ID" value="GBP64024.1"/>
    <property type="molecule type" value="Genomic_DNA"/>
</dbReference>
<name>A0A4C1XN87_EUMVA</name>